<protein>
    <submittedName>
        <fullName evidence="1">Uncharacterized protein</fullName>
    </submittedName>
</protein>
<dbReference type="OrthoDB" id="2847449at2759"/>
<dbReference type="AlphaFoldDB" id="A0A0L6V3F3"/>
<keyword evidence="2" id="KW-1185">Reference proteome</keyword>
<accession>A0A0L6V3F3</accession>
<evidence type="ECO:0000313" key="1">
    <source>
        <dbReference type="EMBL" id="KNZ55279.1"/>
    </source>
</evidence>
<organism evidence="1 2">
    <name type="scientific">Puccinia sorghi</name>
    <dbReference type="NCBI Taxonomy" id="27349"/>
    <lineage>
        <taxon>Eukaryota</taxon>
        <taxon>Fungi</taxon>
        <taxon>Dikarya</taxon>
        <taxon>Basidiomycota</taxon>
        <taxon>Pucciniomycotina</taxon>
        <taxon>Pucciniomycetes</taxon>
        <taxon>Pucciniales</taxon>
        <taxon>Pucciniaceae</taxon>
        <taxon>Puccinia</taxon>
    </lineage>
</organism>
<name>A0A0L6V3F3_9BASI</name>
<dbReference type="Proteomes" id="UP000037035">
    <property type="component" value="Unassembled WGS sequence"/>
</dbReference>
<reference evidence="1 2" key="1">
    <citation type="submission" date="2015-08" db="EMBL/GenBank/DDBJ databases">
        <title>Next Generation Sequencing and Analysis of the Genome of Puccinia sorghi L Schw, the Causal Agent of Maize Common Rust.</title>
        <authorList>
            <person name="Rochi L."/>
            <person name="Burguener G."/>
            <person name="Darino M."/>
            <person name="Turjanski A."/>
            <person name="Kreff E."/>
            <person name="Dieguez M.J."/>
            <person name="Sacco F."/>
        </authorList>
    </citation>
    <scope>NUCLEOTIDE SEQUENCE [LARGE SCALE GENOMIC DNA]</scope>
    <source>
        <strain evidence="1 2">RO10H11247</strain>
    </source>
</reference>
<proteinExistence type="predicted"/>
<gene>
    <name evidence="1" type="ORF">VP01_2722g6</name>
</gene>
<comment type="caution">
    <text evidence="1">The sequence shown here is derived from an EMBL/GenBank/DDBJ whole genome shotgun (WGS) entry which is preliminary data.</text>
</comment>
<sequence length="146" mass="16481">MTQCMTSNQSKDNHIKLSNIEFSNQILRGSRLENIYATILKTTIEAIPILTKENFSSWQTQITALFKLGGVKNGMLNREPALEEDNNTTLCAIILSKPFIDTPNNFVNAENEDQAQLLLKAILKLFISLEPYNQARVYNSVSLCLE</sequence>
<evidence type="ECO:0000313" key="2">
    <source>
        <dbReference type="Proteomes" id="UP000037035"/>
    </source>
</evidence>
<dbReference type="EMBL" id="LAVV01007638">
    <property type="protein sequence ID" value="KNZ55279.1"/>
    <property type="molecule type" value="Genomic_DNA"/>
</dbReference>
<dbReference type="VEuPathDB" id="FungiDB:VP01_2722g6"/>